<evidence type="ECO:0000259" key="1">
    <source>
        <dbReference type="PROSITE" id="PS50227"/>
    </source>
</evidence>
<dbReference type="Pfam" id="PF02793">
    <property type="entry name" value="HRM"/>
    <property type="match status" value="1"/>
</dbReference>
<accession>A0AAN8XDU2</accession>
<dbReference type="PROSITE" id="PS50227">
    <property type="entry name" value="G_PROTEIN_RECEP_F2_3"/>
    <property type="match status" value="1"/>
</dbReference>
<dbReference type="Proteomes" id="UP001381693">
    <property type="component" value="Unassembled WGS sequence"/>
</dbReference>
<dbReference type="GO" id="GO:0005886">
    <property type="term" value="C:plasma membrane"/>
    <property type="evidence" value="ECO:0007669"/>
    <property type="project" value="TreeGrafter"/>
</dbReference>
<protein>
    <recommendedName>
        <fullName evidence="1">G-protein coupled receptors family 2 profile 1 domain-containing protein</fullName>
    </recommendedName>
</protein>
<feature type="domain" description="G-protein coupled receptors family 2 profile 1" evidence="1">
    <location>
        <begin position="18"/>
        <end position="78"/>
    </location>
</feature>
<keyword evidence="3" id="KW-1185">Reference proteome</keyword>
<dbReference type="InterPro" id="IPR050332">
    <property type="entry name" value="GPCR_2"/>
</dbReference>
<proteinExistence type="predicted"/>
<evidence type="ECO:0000313" key="2">
    <source>
        <dbReference type="EMBL" id="KAK7081557.1"/>
    </source>
</evidence>
<dbReference type="InterPro" id="IPR036445">
    <property type="entry name" value="GPCR_2_extracell_dom_sf"/>
</dbReference>
<dbReference type="InterPro" id="IPR001879">
    <property type="entry name" value="GPCR_2_extracellular_dom"/>
</dbReference>
<dbReference type="Gene3D" id="4.10.1240.10">
    <property type="entry name" value="GPCR, family 2, extracellular hormone receptor domain"/>
    <property type="match status" value="1"/>
</dbReference>
<dbReference type="EMBL" id="JAXCGZ010004693">
    <property type="protein sequence ID" value="KAK7081557.1"/>
    <property type="molecule type" value="Genomic_DNA"/>
</dbReference>
<dbReference type="AlphaFoldDB" id="A0AAN8XDU2"/>
<dbReference type="SMART" id="SM00008">
    <property type="entry name" value="HormR"/>
    <property type="match status" value="1"/>
</dbReference>
<comment type="caution">
    <text evidence="2">The sequence shown here is derived from an EMBL/GenBank/DDBJ whole genome shotgun (WGS) entry which is preliminary data.</text>
</comment>
<name>A0AAN8XDU2_HALRR</name>
<gene>
    <name evidence="2" type="ORF">SK128_015697</name>
</gene>
<dbReference type="GO" id="GO:0008528">
    <property type="term" value="F:G protein-coupled peptide receptor activity"/>
    <property type="evidence" value="ECO:0007669"/>
    <property type="project" value="TreeGrafter"/>
</dbReference>
<reference evidence="2 3" key="1">
    <citation type="submission" date="2023-11" db="EMBL/GenBank/DDBJ databases">
        <title>Halocaridina rubra genome assembly.</title>
        <authorList>
            <person name="Smith C."/>
        </authorList>
    </citation>
    <scope>NUCLEOTIDE SEQUENCE [LARGE SCALE GENOMIC DNA]</scope>
    <source>
        <strain evidence="2">EP-1</strain>
        <tissue evidence="2">Whole</tissue>
    </source>
</reference>
<sequence length="160" mass="17702">MDFFYLLTSGAELASVICPGVHDGFTCWPLTAAGTYATVPCPPSLLVHNSSNHASRYCGMDGNWEPDTTDYLPCATDNILQKVRSRYRKIQRDGECDQRNRSRDHLFLIRQSHSTMRSAHEETQTTRSDGYIQWSATWICPPPGSPPGGPGVACDILPLA</sequence>
<evidence type="ECO:0000313" key="3">
    <source>
        <dbReference type="Proteomes" id="UP001381693"/>
    </source>
</evidence>
<dbReference type="GO" id="GO:0007188">
    <property type="term" value="P:adenylate cyclase-modulating G protein-coupled receptor signaling pathway"/>
    <property type="evidence" value="ECO:0007669"/>
    <property type="project" value="TreeGrafter"/>
</dbReference>
<organism evidence="2 3">
    <name type="scientific">Halocaridina rubra</name>
    <name type="common">Hawaiian red shrimp</name>
    <dbReference type="NCBI Taxonomy" id="373956"/>
    <lineage>
        <taxon>Eukaryota</taxon>
        <taxon>Metazoa</taxon>
        <taxon>Ecdysozoa</taxon>
        <taxon>Arthropoda</taxon>
        <taxon>Crustacea</taxon>
        <taxon>Multicrustacea</taxon>
        <taxon>Malacostraca</taxon>
        <taxon>Eumalacostraca</taxon>
        <taxon>Eucarida</taxon>
        <taxon>Decapoda</taxon>
        <taxon>Pleocyemata</taxon>
        <taxon>Caridea</taxon>
        <taxon>Atyoidea</taxon>
        <taxon>Atyidae</taxon>
        <taxon>Halocaridina</taxon>
    </lineage>
</organism>
<dbReference type="PANTHER" id="PTHR45620">
    <property type="entry name" value="PDF RECEPTOR-LIKE PROTEIN-RELATED"/>
    <property type="match status" value="1"/>
</dbReference>
<dbReference type="SUPFAM" id="SSF111418">
    <property type="entry name" value="Hormone receptor domain"/>
    <property type="match status" value="1"/>
</dbReference>